<reference evidence="10" key="1">
    <citation type="journal article" date="2014" name="Int. J. Syst. Evol. Microbiol.">
        <title>Complete genome sequence of Corynebacterium casei LMG S-19264T (=DSM 44701T), isolated from a smear-ripened cheese.</title>
        <authorList>
            <consortium name="US DOE Joint Genome Institute (JGI-PGF)"/>
            <person name="Walter F."/>
            <person name="Albersmeier A."/>
            <person name="Kalinowski J."/>
            <person name="Ruckert C."/>
        </authorList>
    </citation>
    <scope>NUCLEOTIDE SEQUENCE</scope>
    <source>
        <strain evidence="10">VKM Ac-1069</strain>
    </source>
</reference>
<evidence type="ECO:0000256" key="8">
    <source>
        <dbReference type="SAM" id="MobiDB-lite"/>
    </source>
</evidence>
<feature type="transmembrane region" description="Helical" evidence="9">
    <location>
        <begin position="355"/>
        <end position="385"/>
    </location>
</feature>
<dbReference type="NCBIfam" id="NF038066">
    <property type="entry name" value="MptB"/>
    <property type="match status" value="1"/>
</dbReference>
<feature type="transmembrane region" description="Helical" evidence="9">
    <location>
        <begin position="519"/>
        <end position="540"/>
    </location>
</feature>
<protein>
    <recommendedName>
        <fullName evidence="12">Alpha-1,6-mannosyltransferase</fullName>
    </recommendedName>
</protein>
<keyword evidence="11" id="KW-1185">Reference proteome</keyword>
<comment type="caution">
    <text evidence="10">The sequence shown here is derived from an EMBL/GenBank/DDBJ whole genome shotgun (WGS) entry which is preliminary data.</text>
</comment>
<evidence type="ECO:0000256" key="9">
    <source>
        <dbReference type="SAM" id="Phobius"/>
    </source>
</evidence>
<accession>A0A9W6NWB2</accession>
<dbReference type="EMBL" id="BSFQ01000010">
    <property type="protein sequence ID" value="GLL11729.1"/>
    <property type="molecule type" value="Genomic_DNA"/>
</dbReference>
<evidence type="ECO:0000313" key="11">
    <source>
        <dbReference type="Proteomes" id="UP001143463"/>
    </source>
</evidence>
<feature type="transmembrane region" description="Helical" evidence="9">
    <location>
        <begin position="317"/>
        <end position="343"/>
    </location>
</feature>
<keyword evidence="4 9" id="KW-0812">Transmembrane</keyword>
<comment type="subcellular location">
    <subcellularLocation>
        <location evidence="1">Membrane</location>
        <topology evidence="1">Multi-pass membrane protein</topology>
    </subcellularLocation>
</comment>
<reference evidence="10" key="2">
    <citation type="submission" date="2023-01" db="EMBL/GenBank/DDBJ databases">
        <authorList>
            <person name="Sun Q."/>
            <person name="Evtushenko L."/>
        </authorList>
    </citation>
    <scope>NUCLEOTIDE SEQUENCE</scope>
    <source>
        <strain evidence="10">VKM Ac-1069</strain>
    </source>
</reference>
<dbReference type="Proteomes" id="UP001143463">
    <property type="component" value="Unassembled WGS sequence"/>
</dbReference>
<name>A0A9W6NWB2_9PSEU</name>
<keyword evidence="5 9" id="KW-1133">Transmembrane helix</keyword>
<feature type="region of interest" description="Disordered" evidence="8">
    <location>
        <begin position="21"/>
        <end position="61"/>
    </location>
</feature>
<feature type="transmembrane region" description="Helical" evidence="9">
    <location>
        <begin position="233"/>
        <end position="255"/>
    </location>
</feature>
<gene>
    <name evidence="10" type="ORF">GCM10017577_28700</name>
</gene>
<feature type="transmembrane region" description="Helical" evidence="9">
    <location>
        <begin position="107"/>
        <end position="126"/>
    </location>
</feature>
<dbReference type="GO" id="GO:0016020">
    <property type="term" value="C:membrane"/>
    <property type="evidence" value="ECO:0007669"/>
    <property type="project" value="UniProtKB-SubCell"/>
</dbReference>
<organism evidence="10 11">
    <name type="scientific">Pseudonocardia halophobica</name>
    <dbReference type="NCBI Taxonomy" id="29401"/>
    <lineage>
        <taxon>Bacteria</taxon>
        <taxon>Bacillati</taxon>
        <taxon>Actinomycetota</taxon>
        <taxon>Actinomycetes</taxon>
        <taxon>Pseudonocardiales</taxon>
        <taxon>Pseudonocardiaceae</taxon>
        <taxon>Pseudonocardia</taxon>
    </lineage>
</organism>
<dbReference type="GO" id="GO:0016757">
    <property type="term" value="F:glycosyltransferase activity"/>
    <property type="evidence" value="ECO:0007669"/>
    <property type="project" value="UniProtKB-KW"/>
</dbReference>
<proteinExistence type="inferred from homology"/>
<evidence type="ECO:0008006" key="12">
    <source>
        <dbReference type="Google" id="ProtNLM"/>
    </source>
</evidence>
<evidence type="ECO:0000256" key="3">
    <source>
        <dbReference type="ARBA" id="ARBA00022679"/>
    </source>
</evidence>
<feature type="transmembrane region" description="Helical" evidence="9">
    <location>
        <begin position="69"/>
        <end position="87"/>
    </location>
</feature>
<evidence type="ECO:0000256" key="2">
    <source>
        <dbReference type="ARBA" id="ARBA00022676"/>
    </source>
</evidence>
<keyword evidence="3" id="KW-0808">Transferase</keyword>
<keyword evidence="6 9" id="KW-0472">Membrane</keyword>
<evidence type="ECO:0000313" key="10">
    <source>
        <dbReference type="EMBL" id="GLL11729.1"/>
    </source>
</evidence>
<dbReference type="AlphaFoldDB" id="A0A9W6NWB2"/>
<evidence type="ECO:0000256" key="6">
    <source>
        <dbReference type="ARBA" id="ARBA00023136"/>
    </source>
</evidence>
<evidence type="ECO:0000256" key="5">
    <source>
        <dbReference type="ARBA" id="ARBA00022989"/>
    </source>
</evidence>
<dbReference type="Pfam" id="PF26314">
    <property type="entry name" value="MptA_B_family"/>
    <property type="match status" value="1"/>
</dbReference>
<evidence type="ECO:0000256" key="7">
    <source>
        <dbReference type="ARBA" id="ARBA00043987"/>
    </source>
</evidence>
<keyword evidence="2" id="KW-0328">Glycosyltransferase</keyword>
<sequence length="562" mass="57965">MIGLTMSTRPVPFVRPWRAVRSAGSPAPGGRPEAGRYAPGMAAPALDPTGSPPVDRPAGADPARLARRLGLTGALLMAVGALGAGALPVPNPLNGLRLIGLPSRNATLAIALTYAGMGMLVLAWLWIGRMLSARGAVPPAPDRLSLGRAGILWALPLAVAPPMFSKDVYSYLAQSAIVARGLDPYVLGPAQALGVDDPLTRTIPTIWRDTPAPYGPLFLVVGRGITALTGNDVVFGVLAHRALALGGVALILWALPKLARRCGVEPGLALWLGAANPLVLFHLVSGIHNEALMLGLLLAGLHLALGERDVPVPWPRWVAGAVLITLGASVKLPALLALGFLGMDLARRWGGRVRDVVVAAAALAGVAVAVYAVIGVGTGLGFGWISTQGTANTIRSWMSLSTDLGQLSGQIGILAGLGDHTDTTLTITRGLGGLAAAVACGWLLWLCLKGLVDPVTGVGVGLGAVVLLGPVVHPWYLLWAAIPLAATRGMPRYRRFALAASAVIALMVPPTGADFNFRAYQLPFGIVAGAVVLLVGLLLVRRALRREAARDPGAAPAARTPA</sequence>
<feature type="transmembrane region" description="Helical" evidence="9">
    <location>
        <begin position="430"/>
        <end position="452"/>
    </location>
</feature>
<feature type="transmembrane region" description="Helical" evidence="9">
    <location>
        <begin position="458"/>
        <end position="484"/>
    </location>
</feature>
<dbReference type="InterPro" id="IPR049829">
    <property type="entry name" value="MptA/B-like"/>
</dbReference>
<evidence type="ECO:0000256" key="4">
    <source>
        <dbReference type="ARBA" id="ARBA00022692"/>
    </source>
</evidence>
<comment type="similarity">
    <text evidence="7">Belongs to the MptA/B family.</text>
</comment>
<feature type="transmembrane region" description="Helical" evidence="9">
    <location>
        <begin position="496"/>
        <end position="513"/>
    </location>
</feature>
<evidence type="ECO:0000256" key="1">
    <source>
        <dbReference type="ARBA" id="ARBA00004141"/>
    </source>
</evidence>